<evidence type="ECO:0000256" key="8">
    <source>
        <dbReference type="PIRSR" id="PIRSR608597-3"/>
    </source>
</evidence>
<evidence type="ECO:0000256" key="1">
    <source>
        <dbReference type="ARBA" id="ARBA00000632"/>
    </source>
</evidence>
<dbReference type="Proteomes" id="UP000440578">
    <property type="component" value="Unassembled WGS sequence"/>
</dbReference>
<feature type="disulfide bond" evidence="8">
    <location>
        <begin position="32"/>
        <end position="113"/>
    </location>
</feature>
<name>A0A6A4X8B6_AMPAM</name>
<reference evidence="10 11" key="1">
    <citation type="submission" date="2019-07" db="EMBL/GenBank/DDBJ databases">
        <title>Draft genome assembly of a fouling barnacle, Amphibalanus amphitrite (Darwin, 1854): The first reference genome for Thecostraca.</title>
        <authorList>
            <person name="Kim W."/>
        </authorList>
    </citation>
    <scope>NUCLEOTIDE SEQUENCE [LARGE SCALE GENOMIC DNA]</scope>
    <source>
        <strain evidence="10">SNU_AA5</strain>
        <tissue evidence="10">Soma without cirri and trophi</tissue>
    </source>
</reference>
<dbReference type="AlphaFoldDB" id="A0A6A4X8B6"/>
<evidence type="ECO:0000256" key="7">
    <source>
        <dbReference type="ARBA" id="ARBA00023295"/>
    </source>
</evidence>
<dbReference type="EMBL" id="VIIS01000297">
    <property type="protein sequence ID" value="KAF0310592.1"/>
    <property type="molecule type" value="Genomic_DNA"/>
</dbReference>
<evidence type="ECO:0000313" key="11">
    <source>
        <dbReference type="Proteomes" id="UP000440578"/>
    </source>
</evidence>
<keyword evidence="5" id="KW-0378">Hydrolase</keyword>
<evidence type="ECO:0000256" key="9">
    <source>
        <dbReference type="SAM" id="SignalP"/>
    </source>
</evidence>
<dbReference type="CDD" id="cd16890">
    <property type="entry name" value="lyz_i"/>
    <property type="match status" value="1"/>
</dbReference>
<dbReference type="Pfam" id="PF05497">
    <property type="entry name" value="Destabilase"/>
    <property type="match status" value="1"/>
</dbReference>
<keyword evidence="6 8" id="KW-1015">Disulfide bond</keyword>
<evidence type="ECO:0000313" key="10">
    <source>
        <dbReference type="EMBL" id="KAF0310592.1"/>
    </source>
</evidence>
<evidence type="ECO:0000256" key="2">
    <source>
        <dbReference type="ARBA" id="ARBA00012732"/>
    </source>
</evidence>
<comment type="caution">
    <text evidence="10">The sequence shown here is derived from an EMBL/GenBank/DDBJ whole genome shotgun (WGS) entry which is preliminary data.</text>
</comment>
<dbReference type="PANTHER" id="PTHR11195:SF13">
    <property type="entry name" value="INVERTEBRATE-TYPE LYSOZYME 2-RELATED"/>
    <property type="match status" value="1"/>
</dbReference>
<keyword evidence="7" id="KW-0326">Glycosidase</keyword>
<evidence type="ECO:0000256" key="5">
    <source>
        <dbReference type="ARBA" id="ARBA00022801"/>
    </source>
</evidence>
<proteinExistence type="predicted"/>
<feature type="disulfide bond" evidence="8">
    <location>
        <begin position="83"/>
        <end position="89"/>
    </location>
</feature>
<dbReference type="GO" id="GO:0003796">
    <property type="term" value="F:lysozyme activity"/>
    <property type="evidence" value="ECO:0007669"/>
    <property type="project" value="UniProtKB-EC"/>
</dbReference>
<dbReference type="PROSITE" id="PS51909">
    <property type="entry name" value="LYSOZYME_I"/>
    <property type="match status" value="1"/>
</dbReference>
<keyword evidence="11" id="KW-1185">Reference proteome</keyword>
<dbReference type="EC" id="3.2.1.17" evidence="2"/>
<dbReference type="OrthoDB" id="6337871at2759"/>
<sequence>MSAPRLLFTALLAAAAVQLSTQQTTELVSQQCLGCICEASTQCDLSKDCSSGYCGPFLIGNAYFVDSELTAEPEFKDKTLESCTRDPYCAAAVIRKYMAKYPRDCNGDGRQTCSDFAMIHKAGPGGCERNAPHVLKSEYWQRLTRCLNIYKQA</sequence>
<keyword evidence="9" id="KW-0732">Signal</keyword>
<evidence type="ECO:0000256" key="6">
    <source>
        <dbReference type="ARBA" id="ARBA00023157"/>
    </source>
</evidence>
<organism evidence="10 11">
    <name type="scientific">Amphibalanus amphitrite</name>
    <name type="common">Striped barnacle</name>
    <name type="synonym">Balanus amphitrite</name>
    <dbReference type="NCBI Taxonomy" id="1232801"/>
    <lineage>
        <taxon>Eukaryota</taxon>
        <taxon>Metazoa</taxon>
        <taxon>Ecdysozoa</taxon>
        <taxon>Arthropoda</taxon>
        <taxon>Crustacea</taxon>
        <taxon>Multicrustacea</taxon>
        <taxon>Cirripedia</taxon>
        <taxon>Thoracica</taxon>
        <taxon>Thoracicalcarea</taxon>
        <taxon>Balanomorpha</taxon>
        <taxon>Balanoidea</taxon>
        <taxon>Balanidae</taxon>
        <taxon>Amphibalaninae</taxon>
        <taxon>Amphibalanus</taxon>
    </lineage>
</organism>
<feature type="signal peptide" evidence="9">
    <location>
        <begin position="1"/>
        <end position="22"/>
    </location>
</feature>
<keyword evidence="3" id="KW-0929">Antimicrobial</keyword>
<evidence type="ECO:0000256" key="4">
    <source>
        <dbReference type="ARBA" id="ARBA00022638"/>
    </source>
</evidence>
<dbReference type="Gene3D" id="1.10.530.10">
    <property type="match status" value="1"/>
</dbReference>
<feature type="chain" id="PRO_5025488263" description="lysozyme" evidence="9">
    <location>
        <begin position="23"/>
        <end position="153"/>
    </location>
</feature>
<protein>
    <recommendedName>
        <fullName evidence="2">lysozyme</fullName>
        <ecNumber evidence="2">3.2.1.17</ecNumber>
    </recommendedName>
</protein>
<gene>
    <name evidence="10" type="primary">lysoz2</name>
    <name evidence="10" type="ORF">FJT64_018385</name>
</gene>
<dbReference type="GO" id="GO:0031640">
    <property type="term" value="P:killing of cells of another organism"/>
    <property type="evidence" value="ECO:0007669"/>
    <property type="project" value="UniProtKB-KW"/>
</dbReference>
<dbReference type="InterPro" id="IPR008597">
    <property type="entry name" value="Invert_lysozyme"/>
</dbReference>
<dbReference type="GO" id="GO:0042742">
    <property type="term" value="P:defense response to bacterium"/>
    <property type="evidence" value="ECO:0007669"/>
    <property type="project" value="UniProtKB-KW"/>
</dbReference>
<evidence type="ECO:0000256" key="3">
    <source>
        <dbReference type="ARBA" id="ARBA00022529"/>
    </source>
</evidence>
<accession>A0A6A4X8B6</accession>
<comment type="catalytic activity">
    <reaction evidence="1">
        <text>Hydrolysis of (1-&gt;4)-beta-linkages between N-acetylmuramic acid and N-acetyl-D-glucosamine residues in a peptidoglycan and between N-acetyl-D-glucosamine residues in chitodextrins.</text>
        <dbReference type="EC" id="3.2.1.17"/>
    </reaction>
</comment>
<keyword evidence="4" id="KW-0081">Bacteriolytic enzyme</keyword>
<feature type="disulfide bond" evidence="8">
    <location>
        <begin position="37"/>
        <end position="43"/>
    </location>
</feature>
<dbReference type="PANTHER" id="PTHR11195">
    <property type="entry name" value="DESTABILASE-RELATED"/>
    <property type="match status" value="1"/>
</dbReference>